<dbReference type="GO" id="GO:0005737">
    <property type="term" value="C:cytoplasm"/>
    <property type="evidence" value="ECO:0007669"/>
    <property type="project" value="UniProtKB-SubCell"/>
</dbReference>
<dbReference type="Pfam" id="PF00004">
    <property type="entry name" value="AAA"/>
    <property type="match status" value="1"/>
</dbReference>
<gene>
    <name evidence="8" type="primary">KATNAL2</name>
    <name evidence="11" type="ORF">MICPUN_64073</name>
</gene>
<dbReference type="Gene3D" id="3.40.50.300">
    <property type="entry name" value="P-loop containing nucleotide triphosphate hydrolases"/>
    <property type="match status" value="1"/>
</dbReference>
<feature type="binding site" evidence="8">
    <location>
        <begin position="352"/>
        <end position="359"/>
    </location>
    <ligand>
        <name>ATP</name>
        <dbReference type="ChEBI" id="CHEBI:30616"/>
    </ligand>
</feature>
<feature type="region of interest" description="Disordered" evidence="9">
    <location>
        <begin position="121"/>
        <end position="173"/>
    </location>
</feature>
<keyword evidence="7 8" id="KW-0413">Isomerase</keyword>
<feature type="compositionally biased region" description="Acidic residues" evidence="9">
    <location>
        <begin position="548"/>
        <end position="563"/>
    </location>
</feature>
<keyword evidence="4 8" id="KW-0547">Nucleotide-binding</keyword>
<dbReference type="FunFam" id="3.40.50.300:FF:000159">
    <property type="entry name" value="Katanin p60 ATPase-containing subunit A1"/>
    <property type="match status" value="1"/>
</dbReference>
<dbReference type="RefSeq" id="XP_002506170.1">
    <property type="nucleotide sequence ID" value="XM_002506124.1"/>
</dbReference>
<dbReference type="GO" id="GO:0005874">
    <property type="term" value="C:microtubule"/>
    <property type="evidence" value="ECO:0007669"/>
    <property type="project" value="UniProtKB-KW"/>
</dbReference>
<keyword evidence="2 8" id="KW-0963">Cytoplasm</keyword>
<keyword evidence="5 8" id="KW-0067">ATP-binding</keyword>
<evidence type="ECO:0000256" key="8">
    <source>
        <dbReference type="HAMAP-Rule" id="MF_03025"/>
    </source>
</evidence>
<evidence type="ECO:0000256" key="5">
    <source>
        <dbReference type="ARBA" id="ARBA00022840"/>
    </source>
</evidence>
<dbReference type="InParanoid" id="C1EH18"/>
<proteinExistence type="inferred from homology"/>
<sequence>MSLQSVKDKSKETARRAEDRKRSVLVLARRFLLENNMPDSARALEREGGVSSTTFDAADNASLPGVIAEWETVHEERFGFRPKMTRGCDDTKPGTSAAALAAARGKAGAKAGAERRAARIAAEREASRVTHYASTSDESRHRAVDGGDASSSSASAATGDVLPPDFDLPPGHPLLRRYATDGVAKPVGGTTLSDAMDYVKKVDAVRRGEPPPAGTEHLGREHSESRLAPGGYRGFMNGGAGGHGQRRRENGDENGDEDDANDANDESDGEAWEERQRVLKPPPSFSGSVELRDLARTISRDIYTSNPDVRFRDVSGLDEAKRLLREAVVMPVKFPQFFHGLLRPWRGILLYGPPGTGKTMLAKAVATECGTTFFNISASSVVSKWRGDSEKLVRVLFELARHHAPSTIFMDELDAVMSSRDGGGVHSGGGDHESSRRLKTELLVQLDGLNRDEGELVFLLAATNLPWELDPAMLRRLEKRILVGLPSEAARARMMERYLAPHAVAADVSLRDLAAGTDGYSGADVMLLCKESAMRPLRRLMDRLMTTEDSDEPSVASTDDDGAEVSVGEITRDDVAGALAATRPTQTDAHARRYEEWTRSFGAVL</sequence>
<evidence type="ECO:0000313" key="12">
    <source>
        <dbReference type="Proteomes" id="UP000002009"/>
    </source>
</evidence>
<dbReference type="EMBL" id="CP001332">
    <property type="protein sequence ID" value="ACO67428.1"/>
    <property type="molecule type" value="Genomic_DNA"/>
</dbReference>
<dbReference type="Pfam" id="PF17862">
    <property type="entry name" value="AAA_lid_3"/>
    <property type="match status" value="1"/>
</dbReference>
<dbReference type="GO" id="GO:0008568">
    <property type="term" value="F:microtubule severing ATPase activity"/>
    <property type="evidence" value="ECO:0007669"/>
    <property type="project" value="UniProtKB-EC"/>
</dbReference>
<evidence type="ECO:0000256" key="1">
    <source>
        <dbReference type="ARBA" id="ARBA00004647"/>
    </source>
</evidence>
<dbReference type="FunCoup" id="C1EH18">
    <property type="interactions" value="325"/>
</dbReference>
<dbReference type="GeneID" id="8248893"/>
<dbReference type="InterPro" id="IPR027417">
    <property type="entry name" value="P-loop_NTPase"/>
</dbReference>
<reference evidence="11 12" key="1">
    <citation type="journal article" date="2009" name="Science">
        <title>Green evolution and dynamic adaptations revealed by genomes of the marine picoeukaryotes Micromonas.</title>
        <authorList>
            <person name="Worden A.Z."/>
            <person name="Lee J.H."/>
            <person name="Mock T."/>
            <person name="Rouze P."/>
            <person name="Simmons M.P."/>
            <person name="Aerts A.L."/>
            <person name="Allen A.E."/>
            <person name="Cuvelier M.L."/>
            <person name="Derelle E."/>
            <person name="Everett M.V."/>
            <person name="Foulon E."/>
            <person name="Grimwood J."/>
            <person name="Gundlach H."/>
            <person name="Henrissat B."/>
            <person name="Napoli C."/>
            <person name="McDonald S.M."/>
            <person name="Parker M.S."/>
            <person name="Rombauts S."/>
            <person name="Salamov A."/>
            <person name="Von Dassow P."/>
            <person name="Badger J.H."/>
            <person name="Coutinho P.M."/>
            <person name="Demir E."/>
            <person name="Dubchak I."/>
            <person name="Gentemann C."/>
            <person name="Eikrem W."/>
            <person name="Gready J.E."/>
            <person name="John U."/>
            <person name="Lanier W."/>
            <person name="Lindquist E.A."/>
            <person name="Lucas S."/>
            <person name="Mayer K.F."/>
            <person name="Moreau H."/>
            <person name="Not F."/>
            <person name="Otillar R."/>
            <person name="Panaud O."/>
            <person name="Pangilinan J."/>
            <person name="Paulsen I."/>
            <person name="Piegu B."/>
            <person name="Poliakov A."/>
            <person name="Robbens S."/>
            <person name="Schmutz J."/>
            <person name="Toulza E."/>
            <person name="Wyss T."/>
            <person name="Zelensky A."/>
            <person name="Zhou K."/>
            <person name="Armbrust E.V."/>
            <person name="Bhattacharya D."/>
            <person name="Goodenough U.W."/>
            <person name="Van de Peer Y."/>
            <person name="Grigoriev I.V."/>
        </authorList>
    </citation>
    <scope>NUCLEOTIDE SEQUENCE [LARGE SCALE GENOMIC DNA]</scope>
    <source>
        <strain evidence="12">RCC299 / NOUM17</strain>
    </source>
</reference>
<evidence type="ECO:0000256" key="9">
    <source>
        <dbReference type="SAM" id="MobiDB-lite"/>
    </source>
</evidence>
<name>C1EH18_MICCC</name>
<dbReference type="AlphaFoldDB" id="C1EH18"/>
<dbReference type="HAMAP" id="MF_03025">
    <property type="entry name" value="Katanin_p60_AL2"/>
    <property type="match status" value="1"/>
</dbReference>
<dbReference type="Proteomes" id="UP000002009">
    <property type="component" value="Chromosome 14"/>
</dbReference>
<dbReference type="InterPro" id="IPR003593">
    <property type="entry name" value="AAA+_ATPase"/>
</dbReference>
<dbReference type="KEGG" id="mis:MICPUN_64073"/>
<dbReference type="SUPFAM" id="SSF52540">
    <property type="entry name" value="P-loop containing nucleoside triphosphate hydrolases"/>
    <property type="match status" value="1"/>
</dbReference>
<evidence type="ECO:0000256" key="3">
    <source>
        <dbReference type="ARBA" id="ARBA00022701"/>
    </source>
</evidence>
<evidence type="ECO:0000256" key="2">
    <source>
        <dbReference type="ARBA" id="ARBA00022490"/>
    </source>
</evidence>
<dbReference type="InterPro" id="IPR041569">
    <property type="entry name" value="AAA_lid_3"/>
</dbReference>
<feature type="domain" description="AAA+ ATPase" evidence="10">
    <location>
        <begin position="344"/>
        <end position="487"/>
    </location>
</feature>
<comment type="catalytic activity">
    <reaction evidence="8">
        <text>n ATP + n H2O + a microtubule = n ADP + n phosphate + (n+1) alpha/beta tubulin heterodimers.</text>
        <dbReference type="EC" id="5.6.1.1"/>
    </reaction>
</comment>
<comment type="subcellular location">
    <subcellularLocation>
        <location evidence="1 8">Cytoplasm</location>
        <location evidence="1 8">Cytoskeleton</location>
        <location evidence="1 8">Spindle pole</location>
    </subcellularLocation>
    <subcellularLocation>
        <location evidence="8">Cytoplasm</location>
        <location evidence="8">Cytoskeleton</location>
    </subcellularLocation>
    <subcellularLocation>
        <location evidence="8">Cytoplasm</location>
    </subcellularLocation>
    <subcellularLocation>
        <location evidence="8">Cytoplasm</location>
        <location evidence="8">Cytoskeleton</location>
        <location evidence="8">Spindle</location>
    </subcellularLocation>
    <text evidence="8">Localizes within the cytoplasm, partially overlapping with microtubules in interphase and to the mitotic spindle and spindle poles during mitosis.</text>
</comment>
<dbReference type="PANTHER" id="PTHR23074">
    <property type="entry name" value="AAA DOMAIN-CONTAINING"/>
    <property type="match status" value="1"/>
</dbReference>
<evidence type="ECO:0000256" key="7">
    <source>
        <dbReference type="ARBA" id="ARBA00023235"/>
    </source>
</evidence>
<dbReference type="Gene3D" id="1.10.8.60">
    <property type="match status" value="1"/>
</dbReference>
<accession>C1EH18</accession>
<comment type="similarity">
    <text evidence="8">Belongs to the AAA ATPase family. Katanin p60 subunit A1 subfamily. A-like 2 sub-subfamily.</text>
</comment>
<dbReference type="InterPro" id="IPR006594">
    <property type="entry name" value="LisH"/>
</dbReference>
<keyword evidence="12" id="KW-1185">Reference proteome</keyword>
<dbReference type="GO" id="GO:0008017">
    <property type="term" value="F:microtubule binding"/>
    <property type="evidence" value="ECO:0007669"/>
    <property type="project" value="UniProtKB-UniRule"/>
</dbReference>
<dbReference type="GO" id="GO:0016887">
    <property type="term" value="F:ATP hydrolysis activity"/>
    <property type="evidence" value="ECO:0007669"/>
    <property type="project" value="InterPro"/>
</dbReference>
<evidence type="ECO:0000256" key="4">
    <source>
        <dbReference type="ARBA" id="ARBA00022741"/>
    </source>
</evidence>
<protein>
    <recommendedName>
        <fullName evidence="8">Katanin p60 ATPase-containing subunit A-like 2</fullName>
        <shortName evidence="8">Katanin p60 subunit A-like 2</shortName>
        <ecNumber evidence="8">5.6.1.1</ecNumber>
    </recommendedName>
    <alternativeName>
        <fullName evidence="8">p60 katanin-like 2</fullName>
    </alternativeName>
</protein>
<dbReference type="PROSITE" id="PS50896">
    <property type="entry name" value="LISH"/>
    <property type="match status" value="1"/>
</dbReference>
<organism evidence="11 12">
    <name type="scientific">Micromonas commoda (strain RCC299 / NOUM17 / CCMP2709)</name>
    <name type="common">Picoplanktonic green alga</name>
    <dbReference type="NCBI Taxonomy" id="296587"/>
    <lineage>
        <taxon>Eukaryota</taxon>
        <taxon>Viridiplantae</taxon>
        <taxon>Chlorophyta</taxon>
        <taxon>Mamiellophyceae</taxon>
        <taxon>Mamiellales</taxon>
        <taxon>Mamiellaceae</taxon>
        <taxon>Micromonas</taxon>
    </lineage>
</organism>
<feature type="region of interest" description="Disordered" evidence="9">
    <location>
        <begin position="206"/>
        <end position="286"/>
    </location>
</feature>
<dbReference type="EC" id="5.6.1.1" evidence="8"/>
<dbReference type="InterPro" id="IPR050304">
    <property type="entry name" value="MT-severing_AAA_ATPase"/>
</dbReference>
<feature type="compositionally biased region" description="Acidic residues" evidence="9">
    <location>
        <begin position="252"/>
        <end position="271"/>
    </location>
</feature>
<dbReference type="STRING" id="296587.C1EH18"/>
<dbReference type="PANTHER" id="PTHR23074:SF78">
    <property type="entry name" value="KATANIN P60 ATPASE-CONTAINING SUBUNIT A-LIKE 2"/>
    <property type="match status" value="1"/>
</dbReference>
<dbReference type="InterPro" id="IPR003959">
    <property type="entry name" value="ATPase_AAA_core"/>
</dbReference>
<dbReference type="InterPro" id="IPR027497">
    <property type="entry name" value="Katanin_p60_AL2"/>
</dbReference>
<dbReference type="eggNOG" id="KOG0738">
    <property type="taxonomic scope" value="Eukaryota"/>
</dbReference>
<keyword evidence="3 8" id="KW-0493">Microtubule</keyword>
<evidence type="ECO:0000313" key="11">
    <source>
        <dbReference type="EMBL" id="ACO67428.1"/>
    </source>
</evidence>
<dbReference type="GO" id="GO:0051013">
    <property type="term" value="P:microtubule severing"/>
    <property type="evidence" value="ECO:0007669"/>
    <property type="project" value="UniProtKB-UniRule"/>
</dbReference>
<dbReference type="GO" id="GO:0000922">
    <property type="term" value="C:spindle pole"/>
    <property type="evidence" value="ECO:0007669"/>
    <property type="project" value="UniProtKB-SubCell"/>
</dbReference>
<dbReference type="OrthoDB" id="191529at2759"/>
<comment type="function">
    <text evidence="8">Severs microtubules in vitro in an ATP-dependent manner. This activity may promote rapid reorganization of cellular microtubule arrays.</text>
</comment>
<feature type="compositionally biased region" description="Gly residues" evidence="9">
    <location>
        <begin position="231"/>
        <end position="243"/>
    </location>
</feature>
<dbReference type="CDD" id="cd19509">
    <property type="entry name" value="RecA-like_VPS4-like"/>
    <property type="match status" value="1"/>
</dbReference>
<feature type="region of interest" description="Disordered" evidence="9">
    <location>
        <begin position="547"/>
        <end position="566"/>
    </location>
</feature>
<keyword evidence="6 8" id="KW-0206">Cytoskeleton</keyword>
<dbReference type="SMART" id="SM00382">
    <property type="entry name" value="AAA"/>
    <property type="match status" value="1"/>
</dbReference>
<dbReference type="GO" id="GO:0005524">
    <property type="term" value="F:ATP binding"/>
    <property type="evidence" value="ECO:0007669"/>
    <property type="project" value="UniProtKB-KW"/>
</dbReference>
<feature type="region of interest" description="Disordered" evidence="9">
    <location>
        <begin position="1"/>
        <end position="21"/>
    </location>
</feature>
<evidence type="ECO:0000256" key="6">
    <source>
        <dbReference type="ARBA" id="ARBA00023212"/>
    </source>
</evidence>
<evidence type="ECO:0000259" key="10">
    <source>
        <dbReference type="SMART" id="SM00382"/>
    </source>
</evidence>